<feature type="transmembrane region" description="Helical" evidence="6">
    <location>
        <begin position="130"/>
        <end position="150"/>
    </location>
</feature>
<feature type="transmembrane region" description="Helical" evidence="6">
    <location>
        <begin position="306"/>
        <end position="325"/>
    </location>
</feature>
<feature type="domain" description="EamA" evidence="7">
    <location>
        <begin position="391"/>
        <end position="510"/>
    </location>
</feature>
<dbReference type="GO" id="GO:0016020">
    <property type="term" value="C:membrane"/>
    <property type="evidence" value="ECO:0007669"/>
    <property type="project" value="UniProtKB-SubCell"/>
</dbReference>
<evidence type="ECO:0000256" key="3">
    <source>
        <dbReference type="ARBA" id="ARBA00022692"/>
    </source>
</evidence>
<evidence type="ECO:0000313" key="8">
    <source>
        <dbReference type="EMBL" id="RXH77941.1"/>
    </source>
</evidence>
<evidence type="ECO:0000256" key="2">
    <source>
        <dbReference type="ARBA" id="ARBA00007635"/>
    </source>
</evidence>
<feature type="transmembrane region" description="Helical" evidence="6">
    <location>
        <begin position="36"/>
        <end position="57"/>
    </location>
</feature>
<dbReference type="AlphaFoldDB" id="A0A498I8S9"/>
<proteinExistence type="inferred from homology"/>
<dbReference type="EMBL" id="RDQH01000340">
    <property type="protein sequence ID" value="RXH77941.1"/>
    <property type="molecule type" value="Genomic_DNA"/>
</dbReference>
<dbReference type="Proteomes" id="UP000290289">
    <property type="component" value="Chromosome 14"/>
</dbReference>
<dbReference type="InterPro" id="IPR000620">
    <property type="entry name" value="EamA_dom"/>
</dbReference>
<feature type="transmembrane region" description="Helical" evidence="6">
    <location>
        <begin position="388"/>
        <end position="407"/>
    </location>
</feature>
<feature type="transmembrane region" description="Helical" evidence="6">
    <location>
        <begin position="97"/>
        <end position="118"/>
    </location>
</feature>
<feature type="transmembrane region" description="Helical" evidence="6">
    <location>
        <begin position="249"/>
        <end position="268"/>
    </location>
</feature>
<comment type="similarity">
    <text evidence="2">Belongs to the drug/metabolite transporter (DMT) superfamily. Plant drug/metabolite exporter (P-DME) (TC 2.A.7.4) family.</text>
</comment>
<evidence type="ECO:0000313" key="9">
    <source>
        <dbReference type="Proteomes" id="UP000290289"/>
    </source>
</evidence>
<feature type="transmembrane region" description="Helical" evidence="6">
    <location>
        <begin position="69"/>
        <end position="91"/>
    </location>
</feature>
<keyword evidence="5 6" id="KW-0472">Membrane</keyword>
<accession>A0A498I8S9</accession>
<feature type="transmembrane region" description="Helical" evidence="6">
    <location>
        <begin position="480"/>
        <end position="503"/>
    </location>
</feature>
<comment type="caution">
    <text evidence="8">The sequence shown here is derived from an EMBL/GenBank/DDBJ whole genome shotgun (WGS) entry which is preliminary data.</text>
</comment>
<dbReference type="Pfam" id="PF00892">
    <property type="entry name" value="EamA"/>
    <property type="match status" value="3"/>
</dbReference>
<evidence type="ECO:0000256" key="1">
    <source>
        <dbReference type="ARBA" id="ARBA00004141"/>
    </source>
</evidence>
<feature type="transmembrane region" description="Helical" evidence="6">
    <location>
        <begin position="215"/>
        <end position="237"/>
    </location>
</feature>
<keyword evidence="3 6" id="KW-0812">Transmembrane</keyword>
<feature type="domain" description="EamA" evidence="7">
    <location>
        <begin position="185"/>
        <end position="323"/>
    </location>
</feature>
<reference evidence="8 9" key="1">
    <citation type="submission" date="2018-10" db="EMBL/GenBank/DDBJ databases">
        <title>A high-quality apple genome assembly.</title>
        <authorList>
            <person name="Hu J."/>
        </authorList>
    </citation>
    <scope>NUCLEOTIDE SEQUENCE [LARGE SCALE GENOMIC DNA]</scope>
    <source>
        <strain evidence="9">cv. HFTH1</strain>
        <tissue evidence="8">Young leaf</tissue>
    </source>
</reference>
<keyword evidence="9" id="KW-1185">Reference proteome</keyword>
<feature type="transmembrane region" description="Helical" evidence="6">
    <location>
        <begin position="447"/>
        <end position="468"/>
    </location>
</feature>
<sequence>MGGSTNYYSAMILVQLIYGGSNVLMKLSLQEGLNQIVFVVYRHVLAMVLVGPFAYVLERKQRPSLSFSVAAKIFALASLGTTIHLNLYYAGLAYTSATVGCALSNVIPALTFLVAVLLRMEKLNIRSTRGQAKVVGTLLCLGGSLIFTFWKGGYLYKGFFEKPLIHGFNAESVGKIRHVKENWIKGSVLILTSYTAWSAWLILQAVISKVYPAPLSLTTMVCFSASLQSSFLALFFARNPSSWKLEWNLELLTIVYFGVLTTALVYCLQTWCISHKGPVFSAMFSPLQAVIVAVFSAIAFAERLHFGSLIGALLIIAGLYSVLWGKRKDSLVAEHAEIGKMTIDDNKVVESSMNEISVTNPWMGLILHNYINPIITLSTRNLISMEGCTHYLAMVLVQLVYGGSNVVIKLSLQKGLHPIVSMVYGHVLPMVFVGPFAYVLERKQRPLLLFLIAAKISVLASIGTTIHLNVYYAGLVYTSPTVACALSNVIPALTFLTAVLLGMEKLKIRSARGQVKVDGTLFCIGGSLVFTFGKDTYLKVSLRSH</sequence>
<protein>
    <recommendedName>
        <fullName evidence="7">EamA domain-containing protein</fullName>
    </recommendedName>
</protein>
<dbReference type="InterPro" id="IPR037185">
    <property type="entry name" value="EmrE-like"/>
</dbReference>
<organism evidence="8 9">
    <name type="scientific">Malus domestica</name>
    <name type="common">Apple</name>
    <name type="synonym">Pyrus malus</name>
    <dbReference type="NCBI Taxonomy" id="3750"/>
    <lineage>
        <taxon>Eukaryota</taxon>
        <taxon>Viridiplantae</taxon>
        <taxon>Streptophyta</taxon>
        <taxon>Embryophyta</taxon>
        <taxon>Tracheophyta</taxon>
        <taxon>Spermatophyta</taxon>
        <taxon>Magnoliopsida</taxon>
        <taxon>eudicotyledons</taxon>
        <taxon>Gunneridae</taxon>
        <taxon>Pentapetalae</taxon>
        <taxon>rosids</taxon>
        <taxon>fabids</taxon>
        <taxon>Rosales</taxon>
        <taxon>Rosaceae</taxon>
        <taxon>Amygdaloideae</taxon>
        <taxon>Maleae</taxon>
        <taxon>Malus</taxon>
    </lineage>
</organism>
<evidence type="ECO:0000256" key="6">
    <source>
        <dbReference type="SAM" id="Phobius"/>
    </source>
</evidence>
<keyword evidence="4 6" id="KW-1133">Transmembrane helix</keyword>
<evidence type="ECO:0000256" key="5">
    <source>
        <dbReference type="ARBA" id="ARBA00023136"/>
    </source>
</evidence>
<dbReference type="InterPro" id="IPR030184">
    <property type="entry name" value="WAT1-related"/>
</dbReference>
<dbReference type="GO" id="GO:0022857">
    <property type="term" value="F:transmembrane transporter activity"/>
    <property type="evidence" value="ECO:0007669"/>
    <property type="project" value="InterPro"/>
</dbReference>
<feature type="transmembrane region" description="Helical" evidence="6">
    <location>
        <begin position="7"/>
        <end position="24"/>
    </location>
</feature>
<feature type="domain" description="EamA" evidence="7">
    <location>
        <begin position="8"/>
        <end position="147"/>
    </location>
</feature>
<dbReference type="SUPFAM" id="SSF103481">
    <property type="entry name" value="Multidrug resistance efflux transporter EmrE"/>
    <property type="match status" value="2"/>
</dbReference>
<comment type="subcellular location">
    <subcellularLocation>
        <location evidence="1">Membrane</location>
        <topology evidence="1">Multi-pass membrane protein</topology>
    </subcellularLocation>
</comment>
<feature type="transmembrane region" description="Helical" evidence="6">
    <location>
        <begin position="183"/>
        <end position="203"/>
    </location>
</feature>
<gene>
    <name evidence="8" type="ORF">DVH24_039912</name>
</gene>
<name>A0A498I8S9_MALDO</name>
<evidence type="ECO:0000259" key="7">
    <source>
        <dbReference type="Pfam" id="PF00892"/>
    </source>
</evidence>
<feature type="transmembrane region" description="Helical" evidence="6">
    <location>
        <begin position="280"/>
        <end position="300"/>
    </location>
</feature>
<dbReference type="PANTHER" id="PTHR31218">
    <property type="entry name" value="WAT1-RELATED PROTEIN"/>
    <property type="match status" value="1"/>
</dbReference>
<feature type="transmembrane region" description="Helical" evidence="6">
    <location>
        <begin position="419"/>
        <end position="440"/>
    </location>
</feature>
<evidence type="ECO:0000256" key="4">
    <source>
        <dbReference type="ARBA" id="ARBA00022989"/>
    </source>
</evidence>